<name>A0ABZ1AI99_AROEV</name>
<dbReference type="Gene3D" id="3.40.50.2300">
    <property type="match status" value="2"/>
</dbReference>
<evidence type="ECO:0000259" key="6">
    <source>
        <dbReference type="Pfam" id="PF13458"/>
    </source>
</evidence>
<dbReference type="InterPro" id="IPR000709">
    <property type="entry name" value="Leu_Ile_Val-bd"/>
</dbReference>
<keyword evidence="2" id="KW-0813">Transport</keyword>
<proteinExistence type="inferred from homology"/>
<dbReference type="EMBL" id="CP141259">
    <property type="protein sequence ID" value="WRL45601.1"/>
    <property type="molecule type" value="Genomic_DNA"/>
</dbReference>
<accession>A0ABZ1AI99</accession>
<evidence type="ECO:0000256" key="3">
    <source>
        <dbReference type="ARBA" id="ARBA00022729"/>
    </source>
</evidence>
<dbReference type="SUPFAM" id="SSF53822">
    <property type="entry name" value="Periplasmic binding protein-like I"/>
    <property type="match status" value="1"/>
</dbReference>
<dbReference type="CDD" id="cd06342">
    <property type="entry name" value="PBP1_ABC_LIVBP-like"/>
    <property type="match status" value="1"/>
</dbReference>
<feature type="chain" id="PRO_5045388174" evidence="5">
    <location>
        <begin position="23"/>
        <end position="377"/>
    </location>
</feature>
<organism evidence="7 8">
    <name type="scientific">Aromatoleum evansii</name>
    <name type="common">Azoarcus evansii</name>
    <dbReference type="NCBI Taxonomy" id="59406"/>
    <lineage>
        <taxon>Bacteria</taxon>
        <taxon>Pseudomonadati</taxon>
        <taxon>Pseudomonadota</taxon>
        <taxon>Betaproteobacteria</taxon>
        <taxon>Rhodocyclales</taxon>
        <taxon>Rhodocyclaceae</taxon>
        <taxon>Aromatoleum</taxon>
    </lineage>
</organism>
<dbReference type="InterPro" id="IPR028081">
    <property type="entry name" value="Leu-bd"/>
</dbReference>
<dbReference type="Pfam" id="PF13458">
    <property type="entry name" value="Peripla_BP_6"/>
    <property type="match status" value="1"/>
</dbReference>
<feature type="signal peptide" evidence="5">
    <location>
        <begin position="1"/>
        <end position="22"/>
    </location>
</feature>
<gene>
    <name evidence="7" type="ORF">U5817_20720</name>
</gene>
<dbReference type="PANTHER" id="PTHR47151:SF2">
    <property type="entry name" value="AMINO ACID BINDING PROTEIN"/>
    <property type="match status" value="1"/>
</dbReference>
<dbReference type="Proteomes" id="UP001626593">
    <property type="component" value="Chromosome"/>
</dbReference>
<keyword evidence="4" id="KW-0029">Amino-acid transport</keyword>
<evidence type="ECO:0000256" key="4">
    <source>
        <dbReference type="ARBA" id="ARBA00022970"/>
    </source>
</evidence>
<sequence length="377" mass="39477">MKQNKLIFALAAASLAAGAVHAKEVVVRIGHAGPLTGPAAAFGKDGENGARLAIEDANAKGIKIGGDTVKFELVSEDDQADPRTATTVAQRLTDSGVKGVVGHVTSGASIPASRIYEQAGIPVITPSSTSPKLTQQGYKMTFRVIANDLQQGNALGKYAVDQLKAKKIAVIDDRTAYGQGLADAFANSVKTSGGQIAGREFTNDKATDFMAILTKIKALNPDAVFYGGMDAQAAPLARQMKQLGMTAKLLTGDGGCTGEMIKMAGDALSATTFCTQAGIPLDKMPGGAAFRTQFKQRYGNDIHVYAPYAYDAMMSVIEAMKTANSVEPAKYQPALRALAYQGVTGPVAFDDKGDIKGGSITVYNFDAGKWAPLQTIQ</sequence>
<comment type="similarity">
    <text evidence="1">Belongs to the leucine-binding protein family.</text>
</comment>
<dbReference type="PRINTS" id="PR00337">
    <property type="entry name" value="LEUILEVALBP"/>
</dbReference>
<feature type="domain" description="Leucine-binding protein" evidence="6">
    <location>
        <begin position="27"/>
        <end position="354"/>
    </location>
</feature>
<dbReference type="InterPro" id="IPR028082">
    <property type="entry name" value="Peripla_BP_I"/>
</dbReference>
<evidence type="ECO:0000256" key="2">
    <source>
        <dbReference type="ARBA" id="ARBA00022448"/>
    </source>
</evidence>
<keyword evidence="8" id="KW-1185">Reference proteome</keyword>
<dbReference type="RefSeq" id="WP_407278671.1">
    <property type="nucleotide sequence ID" value="NZ_CP141259.1"/>
</dbReference>
<dbReference type="PANTHER" id="PTHR47151">
    <property type="entry name" value="LEU/ILE/VAL-BINDING ABC TRANSPORTER SUBUNIT"/>
    <property type="match status" value="1"/>
</dbReference>
<keyword evidence="3 5" id="KW-0732">Signal</keyword>
<evidence type="ECO:0000256" key="5">
    <source>
        <dbReference type="SAM" id="SignalP"/>
    </source>
</evidence>
<evidence type="ECO:0000313" key="7">
    <source>
        <dbReference type="EMBL" id="WRL45601.1"/>
    </source>
</evidence>
<protein>
    <submittedName>
        <fullName evidence="7">Branched-chain amino acid ABC transporter substrate-binding protein</fullName>
    </submittedName>
</protein>
<evidence type="ECO:0000313" key="8">
    <source>
        <dbReference type="Proteomes" id="UP001626593"/>
    </source>
</evidence>
<reference evidence="7 8" key="1">
    <citation type="submission" date="2023-12" db="EMBL/GenBank/DDBJ databases">
        <title>A. evansii MAY27, complete genome.</title>
        <authorList>
            <person name="Wang Y."/>
        </authorList>
    </citation>
    <scope>NUCLEOTIDE SEQUENCE [LARGE SCALE GENOMIC DNA]</scope>
    <source>
        <strain evidence="7 8">MAY27</strain>
    </source>
</reference>
<evidence type="ECO:0000256" key="1">
    <source>
        <dbReference type="ARBA" id="ARBA00010062"/>
    </source>
</evidence>